<feature type="region of interest" description="Disordered" evidence="1">
    <location>
        <begin position="1"/>
        <end position="40"/>
    </location>
</feature>
<evidence type="ECO:0000259" key="3">
    <source>
        <dbReference type="PROSITE" id="PS50113"/>
    </source>
</evidence>
<dbReference type="Gene3D" id="3.20.20.450">
    <property type="entry name" value="EAL domain"/>
    <property type="match status" value="1"/>
</dbReference>
<dbReference type="RefSeq" id="WP_312986906.1">
    <property type="nucleotide sequence ID" value="NZ_BAAAUI010000022.1"/>
</dbReference>
<dbReference type="InterPro" id="IPR043128">
    <property type="entry name" value="Rev_trsase/Diguanyl_cyclase"/>
</dbReference>
<dbReference type="Pfam" id="PF00990">
    <property type="entry name" value="GGDEF"/>
    <property type="match status" value="1"/>
</dbReference>
<dbReference type="InterPro" id="IPR013656">
    <property type="entry name" value="PAS_4"/>
</dbReference>
<dbReference type="AlphaFoldDB" id="A0A7W7C7G2"/>
<keyword evidence="7" id="KW-1185">Reference proteome</keyword>
<dbReference type="PROSITE" id="PS50112">
    <property type="entry name" value="PAS"/>
    <property type="match status" value="1"/>
</dbReference>
<dbReference type="PANTHER" id="PTHR44757">
    <property type="entry name" value="DIGUANYLATE CYCLASE DGCP"/>
    <property type="match status" value="1"/>
</dbReference>
<dbReference type="Gene3D" id="3.30.70.270">
    <property type="match status" value="1"/>
</dbReference>
<evidence type="ECO:0000256" key="1">
    <source>
        <dbReference type="SAM" id="MobiDB-lite"/>
    </source>
</evidence>
<name>A0A7W7C7G2_9PSEU</name>
<dbReference type="InterPro" id="IPR035965">
    <property type="entry name" value="PAS-like_dom_sf"/>
</dbReference>
<dbReference type="PROSITE" id="PS50883">
    <property type="entry name" value="EAL"/>
    <property type="match status" value="1"/>
</dbReference>
<dbReference type="InterPro" id="IPR000014">
    <property type="entry name" value="PAS"/>
</dbReference>
<proteinExistence type="predicted"/>
<evidence type="ECO:0000259" key="4">
    <source>
        <dbReference type="PROSITE" id="PS50883"/>
    </source>
</evidence>
<dbReference type="InterPro" id="IPR001633">
    <property type="entry name" value="EAL_dom"/>
</dbReference>
<dbReference type="SUPFAM" id="SSF141868">
    <property type="entry name" value="EAL domain-like"/>
    <property type="match status" value="1"/>
</dbReference>
<reference evidence="6 7" key="1">
    <citation type="submission" date="2020-08" db="EMBL/GenBank/DDBJ databases">
        <title>Sequencing the genomes of 1000 actinobacteria strains.</title>
        <authorList>
            <person name="Klenk H.-P."/>
        </authorList>
    </citation>
    <scope>NUCLEOTIDE SEQUENCE [LARGE SCALE GENOMIC DNA]</scope>
    <source>
        <strain evidence="6 7">DSM 44230</strain>
    </source>
</reference>
<dbReference type="SMART" id="SM00267">
    <property type="entry name" value="GGDEF"/>
    <property type="match status" value="1"/>
</dbReference>
<evidence type="ECO:0000259" key="2">
    <source>
        <dbReference type="PROSITE" id="PS50112"/>
    </source>
</evidence>
<dbReference type="Gene3D" id="3.30.450.20">
    <property type="entry name" value="PAS domain"/>
    <property type="match status" value="4"/>
</dbReference>
<dbReference type="SMART" id="SM00052">
    <property type="entry name" value="EAL"/>
    <property type="match status" value="1"/>
</dbReference>
<dbReference type="CDD" id="cd01948">
    <property type="entry name" value="EAL"/>
    <property type="match status" value="1"/>
</dbReference>
<dbReference type="Pfam" id="PF08448">
    <property type="entry name" value="PAS_4"/>
    <property type="match status" value="1"/>
</dbReference>
<dbReference type="SMART" id="SM00086">
    <property type="entry name" value="PAC"/>
    <property type="match status" value="4"/>
</dbReference>
<evidence type="ECO:0000259" key="5">
    <source>
        <dbReference type="PROSITE" id="PS50887"/>
    </source>
</evidence>
<evidence type="ECO:0000313" key="6">
    <source>
        <dbReference type="EMBL" id="MBB4675885.1"/>
    </source>
</evidence>
<dbReference type="PROSITE" id="PS50113">
    <property type="entry name" value="PAC"/>
    <property type="match status" value="3"/>
</dbReference>
<dbReference type="Gene3D" id="2.10.70.100">
    <property type="match status" value="2"/>
</dbReference>
<dbReference type="InterPro" id="IPR001610">
    <property type="entry name" value="PAC"/>
</dbReference>
<feature type="domain" description="PAC" evidence="3">
    <location>
        <begin position="471"/>
        <end position="522"/>
    </location>
</feature>
<dbReference type="InterPro" id="IPR029787">
    <property type="entry name" value="Nucleotide_cyclase"/>
</dbReference>
<dbReference type="SUPFAM" id="SSF55073">
    <property type="entry name" value="Nucleotide cyclase"/>
    <property type="match status" value="1"/>
</dbReference>
<evidence type="ECO:0000313" key="7">
    <source>
        <dbReference type="Proteomes" id="UP000533598"/>
    </source>
</evidence>
<dbReference type="Pfam" id="PF08447">
    <property type="entry name" value="PAS_3"/>
    <property type="match status" value="2"/>
</dbReference>
<dbReference type="InterPro" id="IPR000160">
    <property type="entry name" value="GGDEF_dom"/>
</dbReference>
<dbReference type="InterPro" id="IPR052155">
    <property type="entry name" value="Biofilm_reg_signaling"/>
</dbReference>
<feature type="domain" description="PAC" evidence="3">
    <location>
        <begin position="220"/>
        <end position="272"/>
    </location>
</feature>
<dbReference type="PROSITE" id="PS50887">
    <property type="entry name" value="GGDEF"/>
    <property type="match status" value="1"/>
</dbReference>
<accession>A0A7W7C7G2</accession>
<dbReference type="Pfam" id="PF13426">
    <property type="entry name" value="PAS_9"/>
    <property type="match status" value="1"/>
</dbReference>
<comment type="caution">
    <text evidence="6">The sequence shown here is derived from an EMBL/GenBank/DDBJ whole genome shotgun (WGS) entry which is preliminary data.</text>
</comment>
<feature type="domain" description="EAL" evidence="4">
    <location>
        <begin position="821"/>
        <end position="1075"/>
    </location>
</feature>
<organism evidence="6 7">
    <name type="scientific">Crossiella cryophila</name>
    <dbReference type="NCBI Taxonomy" id="43355"/>
    <lineage>
        <taxon>Bacteria</taxon>
        <taxon>Bacillati</taxon>
        <taxon>Actinomycetota</taxon>
        <taxon>Actinomycetes</taxon>
        <taxon>Pseudonocardiales</taxon>
        <taxon>Pseudonocardiaceae</taxon>
        <taxon>Crossiella</taxon>
    </lineage>
</organism>
<dbReference type="CDD" id="cd01949">
    <property type="entry name" value="GGDEF"/>
    <property type="match status" value="1"/>
</dbReference>
<dbReference type="Proteomes" id="UP000533598">
    <property type="component" value="Unassembled WGS sequence"/>
</dbReference>
<gene>
    <name evidence="6" type="ORF">HNR67_002003</name>
</gene>
<dbReference type="InterPro" id="IPR013655">
    <property type="entry name" value="PAS_fold_3"/>
</dbReference>
<protein>
    <submittedName>
        <fullName evidence="6">Diguanylate cyclase (GGDEF)-like protein/PAS domain S-box-containing protein</fullName>
    </submittedName>
</protein>
<dbReference type="EMBL" id="JACHMH010000001">
    <property type="protein sequence ID" value="MBB4675885.1"/>
    <property type="molecule type" value="Genomic_DNA"/>
</dbReference>
<dbReference type="InterPro" id="IPR000700">
    <property type="entry name" value="PAS-assoc_C"/>
</dbReference>
<dbReference type="NCBIfam" id="TIGR00229">
    <property type="entry name" value="sensory_box"/>
    <property type="match status" value="3"/>
</dbReference>
<dbReference type="Pfam" id="PF00563">
    <property type="entry name" value="EAL"/>
    <property type="match status" value="1"/>
</dbReference>
<feature type="domain" description="PAS" evidence="2">
    <location>
        <begin position="523"/>
        <end position="578"/>
    </location>
</feature>
<feature type="domain" description="PAC" evidence="3">
    <location>
        <begin position="598"/>
        <end position="649"/>
    </location>
</feature>
<dbReference type="InterPro" id="IPR035919">
    <property type="entry name" value="EAL_sf"/>
</dbReference>
<sequence length="1085" mass="118186">MTEQVQRALRGPHVLEPAEAAAPCPDNGAPATAEEVGPAADADSVESLEIAFPDAAALLCDANTYVVRANKAAAELAGATVDELIGLELGALLIGADPDTRLCRPAGGEVPVRVVRLPAPGLGRQIVLLVDISDLASAAQDLREEERRLNDVQRVAGIASWEFDPATGETIWSANHYDILGLTPGTVTPGAQAVLDVAHPEDRDLVAAYWSDHKHSGDAIDIEYRVIRPDGNIRRIRGEAKSHCDARGELVRITGYIRDITEAWLVENELAKERVRLLEAQRIARMGSWTYEVAAGTIYRSEALIELFDEVGSVPDNDILSGVHPGDLKALADLRDRLLVAEHGETAETEFRGELGDKVYMLRVRAEHGEDRKVARLQATVQNVTEQRALERQLLRDRRRLDDAQRVSRLGTWEWYPGTGETSWSEMLFELYGVPPGQRTTYQDYLNLVHPEDRQWVDELWQQLAADEQPVECEHRLVRGDGAVRVFRCHGAAVLSPEGVTVMVGTAQDITEQRVVETRMQRSSQRFADLVSVTPVGIGIFDDSERLVDANDALCELLGFDLEQLRGMTAEQLTHPDEPAEQLSVGALMAAEDQKNLKIPQRVLLRSDNEPVYCELHVALSVQDDGRRFSLVVFQDITERRRTAEALKHQATHDDLTGLPNRAAVKELLAGLLHGDHPHGVAVLFCDIDNFKRVNDSLGHDAGDELLVVLARRLEGGLPKGCTAARLSGDEYVIICENIDEVGGVDALATKVSSLLRTVVPVHGQLVRISASIGAAVPNGSRATGDDLLRFADAAMFEAKRRGAGRVSLASAALMASADWQVHLEGQLRDALARDGLALHFQPVVDPSGTIVTAEALVRWPHPDRGLLSPDVFLPVAEQGDLLRELDRWVLRTALKEAANWPSANGAKAPGVAVNLAGLLPGDQDFVDIVATAVAEAGIEWDRVILELVETSLVDLPSKTRAVMAELVERGVRFAVDDFGTGYSSLARLKDLPAQIIKVDRRFVAGVGKDPSDFAVARAVVDMARAMGRSCVAEGVETATQFNILQGVGVDAYQGWLFSRAVPPREFRAVLSLGRLHVPKADSGV</sequence>
<feature type="domain" description="GGDEF" evidence="5">
    <location>
        <begin position="679"/>
        <end position="812"/>
    </location>
</feature>
<dbReference type="CDD" id="cd00130">
    <property type="entry name" value="PAS"/>
    <property type="match status" value="3"/>
</dbReference>
<dbReference type="NCBIfam" id="TIGR00254">
    <property type="entry name" value="GGDEF"/>
    <property type="match status" value="1"/>
</dbReference>
<dbReference type="SMART" id="SM00091">
    <property type="entry name" value="PAS"/>
    <property type="match status" value="4"/>
</dbReference>
<dbReference type="SUPFAM" id="SSF55785">
    <property type="entry name" value="PYP-like sensor domain (PAS domain)"/>
    <property type="match status" value="4"/>
</dbReference>
<dbReference type="PANTHER" id="PTHR44757:SF2">
    <property type="entry name" value="BIOFILM ARCHITECTURE MAINTENANCE PROTEIN MBAA"/>
    <property type="match status" value="1"/>
</dbReference>